<keyword evidence="2" id="KW-1185">Reference proteome</keyword>
<feature type="non-terminal residue" evidence="1">
    <location>
        <position position="1"/>
    </location>
</feature>
<comment type="caution">
    <text evidence="1">The sequence shown here is derived from an EMBL/GenBank/DDBJ whole genome shotgun (WGS) entry which is preliminary data.</text>
</comment>
<name>A0A392MG56_9FABA</name>
<reference evidence="1 2" key="1">
    <citation type="journal article" date="2018" name="Front. Plant Sci.">
        <title>Red Clover (Trifolium pratense) and Zigzag Clover (T. medium) - A Picture of Genomic Similarities and Differences.</title>
        <authorList>
            <person name="Dluhosova J."/>
            <person name="Istvanek J."/>
            <person name="Nedelnik J."/>
            <person name="Repkova J."/>
        </authorList>
    </citation>
    <scope>NUCLEOTIDE SEQUENCE [LARGE SCALE GENOMIC DNA]</scope>
    <source>
        <strain evidence="2">cv. 10/8</strain>
        <tissue evidence="1">Leaf</tissue>
    </source>
</reference>
<evidence type="ECO:0000313" key="1">
    <source>
        <dbReference type="EMBL" id="MCH86480.1"/>
    </source>
</evidence>
<dbReference type="AlphaFoldDB" id="A0A392MG56"/>
<dbReference type="EMBL" id="LXQA010010383">
    <property type="protein sequence ID" value="MCH86480.1"/>
    <property type="molecule type" value="Genomic_DNA"/>
</dbReference>
<accession>A0A392MG56</accession>
<dbReference type="Proteomes" id="UP000265520">
    <property type="component" value="Unassembled WGS sequence"/>
</dbReference>
<organism evidence="1 2">
    <name type="scientific">Trifolium medium</name>
    <dbReference type="NCBI Taxonomy" id="97028"/>
    <lineage>
        <taxon>Eukaryota</taxon>
        <taxon>Viridiplantae</taxon>
        <taxon>Streptophyta</taxon>
        <taxon>Embryophyta</taxon>
        <taxon>Tracheophyta</taxon>
        <taxon>Spermatophyta</taxon>
        <taxon>Magnoliopsida</taxon>
        <taxon>eudicotyledons</taxon>
        <taxon>Gunneridae</taxon>
        <taxon>Pentapetalae</taxon>
        <taxon>rosids</taxon>
        <taxon>fabids</taxon>
        <taxon>Fabales</taxon>
        <taxon>Fabaceae</taxon>
        <taxon>Papilionoideae</taxon>
        <taxon>50 kb inversion clade</taxon>
        <taxon>NPAAA clade</taxon>
        <taxon>Hologalegina</taxon>
        <taxon>IRL clade</taxon>
        <taxon>Trifolieae</taxon>
        <taxon>Trifolium</taxon>
    </lineage>
</organism>
<evidence type="ECO:0000313" key="2">
    <source>
        <dbReference type="Proteomes" id="UP000265520"/>
    </source>
</evidence>
<sequence>CSGLGLELAQIHSCSDSPVERAVLVHVSTTRVPSIQDACSSEHIHFPWNVEQLNTG</sequence>
<protein>
    <submittedName>
        <fullName evidence="1">Uncharacterized protein</fullName>
    </submittedName>
</protein>
<gene>
    <name evidence="1" type="ORF">A2U01_0007337</name>
</gene>
<proteinExistence type="predicted"/>